<feature type="region of interest" description="Disordered" evidence="1">
    <location>
        <begin position="59"/>
        <end position="96"/>
    </location>
</feature>
<organism evidence="2 3">
    <name type="scientific">Prorocentrum cordatum</name>
    <dbReference type="NCBI Taxonomy" id="2364126"/>
    <lineage>
        <taxon>Eukaryota</taxon>
        <taxon>Sar</taxon>
        <taxon>Alveolata</taxon>
        <taxon>Dinophyceae</taxon>
        <taxon>Prorocentrales</taxon>
        <taxon>Prorocentraceae</taxon>
        <taxon>Prorocentrum</taxon>
    </lineage>
</organism>
<evidence type="ECO:0000313" key="2">
    <source>
        <dbReference type="EMBL" id="CAK0852752.1"/>
    </source>
</evidence>
<feature type="compositionally biased region" description="Low complexity" evidence="1">
    <location>
        <begin position="67"/>
        <end position="83"/>
    </location>
</feature>
<gene>
    <name evidence="2" type="ORF">PCOR1329_LOCUS44436</name>
</gene>
<evidence type="ECO:0000313" key="3">
    <source>
        <dbReference type="Proteomes" id="UP001189429"/>
    </source>
</evidence>
<name>A0ABN9U1V0_9DINO</name>
<sequence length="152" mass="15504">MAQARHTARLFSGDQGATLLKEPPARPVMRPAQRFSLSALNEGGVRSRPPITDEELAAFRSRPRPAPEAAPIAAGSSAAPADAGEPDGEAAEEPMHWAGAAVLALRARRNRGDTATAEASGPLVPAKPSSAPRAAFRSGAQSSHLASGGSPA</sequence>
<reference evidence="2" key="1">
    <citation type="submission" date="2023-10" db="EMBL/GenBank/DDBJ databases">
        <authorList>
            <person name="Chen Y."/>
            <person name="Shah S."/>
            <person name="Dougan E. K."/>
            <person name="Thang M."/>
            <person name="Chan C."/>
        </authorList>
    </citation>
    <scope>NUCLEOTIDE SEQUENCE [LARGE SCALE GENOMIC DNA]</scope>
</reference>
<feature type="region of interest" description="Disordered" evidence="1">
    <location>
        <begin position="1"/>
        <end position="29"/>
    </location>
</feature>
<accession>A0ABN9U1V0</accession>
<keyword evidence="3" id="KW-1185">Reference proteome</keyword>
<dbReference type="EMBL" id="CAUYUJ010015338">
    <property type="protein sequence ID" value="CAK0852752.1"/>
    <property type="molecule type" value="Genomic_DNA"/>
</dbReference>
<evidence type="ECO:0000256" key="1">
    <source>
        <dbReference type="SAM" id="MobiDB-lite"/>
    </source>
</evidence>
<feature type="region of interest" description="Disordered" evidence="1">
    <location>
        <begin position="110"/>
        <end position="152"/>
    </location>
</feature>
<proteinExistence type="predicted"/>
<comment type="caution">
    <text evidence="2">The sequence shown here is derived from an EMBL/GenBank/DDBJ whole genome shotgun (WGS) entry which is preliminary data.</text>
</comment>
<dbReference type="Proteomes" id="UP001189429">
    <property type="component" value="Unassembled WGS sequence"/>
</dbReference>
<protein>
    <submittedName>
        <fullName evidence="2">Uncharacterized protein</fullName>
    </submittedName>
</protein>